<evidence type="ECO:0000313" key="7">
    <source>
        <dbReference type="Proteomes" id="UP000488956"/>
    </source>
</evidence>
<evidence type="ECO:0000256" key="2">
    <source>
        <dbReference type="SAM" id="Phobius"/>
    </source>
</evidence>
<evidence type="ECO:0000313" key="6">
    <source>
        <dbReference type="Proteomes" id="UP000476176"/>
    </source>
</evidence>
<feature type="compositionally biased region" description="Low complexity" evidence="1">
    <location>
        <begin position="251"/>
        <end position="289"/>
    </location>
</feature>
<dbReference type="AlphaFoldDB" id="A0A6G0KQQ9"/>
<evidence type="ECO:0000256" key="1">
    <source>
        <dbReference type="SAM" id="MobiDB-lite"/>
    </source>
</evidence>
<feature type="transmembrane region" description="Helical" evidence="2">
    <location>
        <begin position="296"/>
        <end position="321"/>
    </location>
</feature>
<dbReference type="EMBL" id="QXFX01001170">
    <property type="protein sequence ID" value="KAE9095222.1"/>
    <property type="molecule type" value="Genomic_DNA"/>
</dbReference>
<dbReference type="InterPro" id="IPR051681">
    <property type="entry name" value="Ser/Thr_Kinases-Pseudokinases"/>
</dbReference>
<keyword evidence="2" id="KW-0812">Transmembrane</keyword>
<feature type="compositionally biased region" description="Polar residues" evidence="1">
    <location>
        <begin position="379"/>
        <end position="391"/>
    </location>
</feature>
<dbReference type="GO" id="GO:0005524">
    <property type="term" value="F:ATP binding"/>
    <property type="evidence" value="ECO:0007669"/>
    <property type="project" value="InterPro"/>
</dbReference>
<dbReference type="InterPro" id="IPR011009">
    <property type="entry name" value="Kinase-like_dom_sf"/>
</dbReference>
<keyword evidence="2" id="KW-0472">Membrane</keyword>
<dbReference type="PANTHER" id="PTHR44329:SF214">
    <property type="entry name" value="PROTEIN KINASE DOMAIN-CONTAINING PROTEIN"/>
    <property type="match status" value="1"/>
</dbReference>
<feature type="region of interest" description="Disordered" evidence="1">
    <location>
        <begin position="325"/>
        <end position="440"/>
    </location>
</feature>
<feature type="compositionally biased region" description="Basic and acidic residues" evidence="1">
    <location>
        <begin position="416"/>
        <end position="428"/>
    </location>
</feature>
<dbReference type="Pfam" id="PF07714">
    <property type="entry name" value="PK_Tyr_Ser-Thr"/>
    <property type="match status" value="1"/>
</dbReference>
<dbReference type="PROSITE" id="PS50011">
    <property type="entry name" value="PROTEIN_KINASE_DOM"/>
    <property type="match status" value="1"/>
</dbReference>
<proteinExistence type="predicted"/>
<feature type="region of interest" description="Disordered" evidence="1">
    <location>
        <begin position="251"/>
        <end position="290"/>
    </location>
</feature>
<dbReference type="SUPFAM" id="SSF56112">
    <property type="entry name" value="Protein kinase-like (PK-like)"/>
    <property type="match status" value="1"/>
</dbReference>
<feature type="compositionally biased region" description="Basic and acidic residues" evidence="1">
    <location>
        <begin position="338"/>
        <end position="359"/>
    </location>
</feature>
<accession>A0A6G0KQQ9</accession>
<protein>
    <recommendedName>
        <fullName evidence="3">Protein kinase domain-containing protein</fullName>
    </recommendedName>
</protein>
<dbReference type="Proteomes" id="UP000488956">
    <property type="component" value="Unassembled WGS sequence"/>
</dbReference>
<organism evidence="4 7">
    <name type="scientific">Phytophthora fragariae</name>
    <dbReference type="NCBI Taxonomy" id="53985"/>
    <lineage>
        <taxon>Eukaryota</taxon>
        <taxon>Sar</taxon>
        <taxon>Stramenopiles</taxon>
        <taxon>Oomycota</taxon>
        <taxon>Peronosporomycetes</taxon>
        <taxon>Peronosporales</taxon>
        <taxon>Peronosporaceae</taxon>
        <taxon>Phytophthora</taxon>
    </lineage>
</organism>
<dbReference type="InterPro" id="IPR000719">
    <property type="entry name" value="Prot_kinase_dom"/>
</dbReference>
<sequence length="786" mass="84719">MHVRRELAASWAPTGSFSFDGSSSDLALQLYTRFQAGDVVARLSLSSIPETVASRLSDVNVAFGDLDGFAQRAVLWDSGFAVTSDNEVKQMWTLGGASMAEIALTLDEYEATSCTAFDCTQPDGTTAYNNNQCTGTDMLTGVKCAVEEFDATDVSLAMWSIGGDSSTIPEIQVAKHSWTDSSSGTNYKVYAVHTLGVSSERNYGDCPSTETYGYLNIPCYGSDDVSSSEITEPTPSDWVTSWMATYATTTSSSSSSAGDSLSNSGHMSSTSTSGQSSHTMDTSSSSGASEHTGTNVALLGGAVGGGLGLLLLAVLVAFCVAGRRRKRADSNNEGTPKAVEHTELRSPDERNNWDDERRPTVSTHPRSTLDDSLPRSGVTLPSSDDSWSNPGTRPVPLPPRQANRPSPAPVPQPTRYEGDFRNSRHDIAGRPPRNQETSRLSAPVPVVQPIAYEENVRAFGSDAAQPPSAYEEALRRSRASNPPIAAAYEDSIHGLGATNALHVLAADPSVDRRRIQLDQLQVERQLPMTTLQTDSCVAHFNGQQVLVKRLAPSQSVNVAAVEDLAFEIQQRAHVGHKNLVQFVGAGWTSAIDLAMVTEFLPQGTLRAYLDRNKASMRSWTQQKTAIASGIARALAYLHRQTPTYIHHEICAKNVLLTENLEAKLASCGSPETNPSVGAKQKDRHAFWAAPEVLQGASYSPAADIYSYGVLLAELDTCETPYFDVRSPSGSNLEQAEILALVVEGRLRPNFSAECPRFIRQLGVACCQQDPDKRLTAQQIVQLLEGK</sequence>
<reference evidence="6 7" key="1">
    <citation type="submission" date="2018-09" db="EMBL/GenBank/DDBJ databases">
        <title>Genomic investigation of the strawberry pathogen Phytophthora fragariae indicates pathogenicity is determined by transcriptional variation in three key races.</title>
        <authorList>
            <person name="Adams T.M."/>
            <person name="Armitage A.D."/>
            <person name="Sobczyk M.K."/>
            <person name="Bates H.J."/>
            <person name="Dunwell J.M."/>
            <person name="Nellist C.F."/>
            <person name="Harrison R.J."/>
        </authorList>
    </citation>
    <scope>NUCLEOTIDE SEQUENCE [LARGE SCALE GENOMIC DNA]</scope>
    <source>
        <strain evidence="5 6">BC-23</strain>
        <strain evidence="4 7">ONT-3</strain>
    </source>
</reference>
<dbReference type="PANTHER" id="PTHR44329">
    <property type="entry name" value="SERINE/THREONINE-PROTEIN KINASE TNNI3K-RELATED"/>
    <property type="match status" value="1"/>
</dbReference>
<dbReference type="Gene3D" id="1.10.510.10">
    <property type="entry name" value="Transferase(Phosphotransferase) domain 1"/>
    <property type="match status" value="1"/>
</dbReference>
<evidence type="ECO:0000259" key="3">
    <source>
        <dbReference type="PROSITE" id="PS50011"/>
    </source>
</evidence>
<gene>
    <name evidence="5" type="ORF">PF004_g16272</name>
    <name evidence="4" type="ORF">PF010_g16786</name>
</gene>
<dbReference type="GO" id="GO:0004674">
    <property type="term" value="F:protein serine/threonine kinase activity"/>
    <property type="evidence" value="ECO:0007669"/>
    <property type="project" value="TreeGrafter"/>
</dbReference>
<comment type="caution">
    <text evidence="4">The sequence shown here is derived from an EMBL/GenBank/DDBJ whole genome shotgun (WGS) entry which is preliminary data.</text>
</comment>
<feature type="domain" description="Protein kinase" evidence="3">
    <location>
        <begin position="489"/>
        <end position="786"/>
    </location>
</feature>
<evidence type="ECO:0000313" key="4">
    <source>
        <dbReference type="EMBL" id="KAE9095222.1"/>
    </source>
</evidence>
<dbReference type="Gene3D" id="3.30.200.20">
    <property type="entry name" value="Phosphorylase Kinase, domain 1"/>
    <property type="match status" value="1"/>
</dbReference>
<keyword evidence="2" id="KW-1133">Transmembrane helix</keyword>
<name>A0A6G0KQQ9_9STRA</name>
<dbReference type="InterPro" id="IPR001245">
    <property type="entry name" value="Ser-Thr/Tyr_kinase_cat_dom"/>
</dbReference>
<evidence type="ECO:0000313" key="5">
    <source>
        <dbReference type="EMBL" id="KAE9210117.1"/>
    </source>
</evidence>
<dbReference type="EMBL" id="QXGC01001143">
    <property type="protein sequence ID" value="KAE9210117.1"/>
    <property type="molecule type" value="Genomic_DNA"/>
</dbReference>
<dbReference type="Proteomes" id="UP000476176">
    <property type="component" value="Unassembled WGS sequence"/>
</dbReference>